<dbReference type="SUPFAM" id="SSF55811">
    <property type="entry name" value="Nudix"/>
    <property type="match status" value="1"/>
</dbReference>
<keyword evidence="4" id="KW-1185">Reference proteome</keyword>
<reference evidence="4" key="1">
    <citation type="journal article" date="2019" name="Int. J. Syst. Evol. Microbiol.">
        <title>The Global Catalogue of Microorganisms (GCM) 10K type strain sequencing project: providing services to taxonomists for standard genome sequencing and annotation.</title>
        <authorList>
            <consortium name="The Broad Institute Genomics Platform"/>
            <consortium name="The Broad Institute Genome Sequencing Center for Infectious Disease"/>
            <person name="Wu L."/>
            <person name="Ma J."/>
        </authorList>
    </citation>
    <scope>NUCLEOTIDE SEQUENCE [LARGE SCALE GENOMIC DNA]</scope>
    <source>
        <strain evidence="4">CCUG 43304</strain>
    </source>
</reference>
<accession>A0ABW1VGV3</accession>
<organism evidence="3 4">
    <name type="scientific">Luethyella okanaganae</name>
    <dbReference type="NCBI Taxonomy" id="69372"/>
    <lineage>
        <taxon>Bacteria</taxon>
        <taxon>Bacillati</taxon>
        <taxon>Actinomycetota</taxon>
        <taxon>Actinomycetes</taxon>
        <taxon>Micrococcales</taxon>
        <taxon>Microbacteriaceae</taxon>
        <taxon>Luethyella</taxon>
    </lineage>
</organism>
<dbReference type="PANTHER" id="PTHR43312">
    <property type="entry name" value="D-THREO-ALDOSE 1-DEHYDROGENASE"/>
    <property type="match status" value="1"/>
</dbReference>
<evidence type="ECO:0000313" key="4">
    <source>
        <dbReference type="Proteomes" id="UP001596306"/>
    </source>
</evidence>
<dbReference type="PROSITE" id="PS51462">
    <property type="entry name" value="NUDIX"/>
    <property type="match status" value="1"/>
</dbReference>
<dbReference type="RefSeq" id="WP_386729291.1">
    <property type="nucleotide sequence ID" value="NZ_JBHSTP010000001.1"/>
</dbReference>
<dbReference type="InterPro" id="IPR000086">
    <property type="entry name" value="NUDIX_hydrolase_dom"/>
</dbReference>
<evidence type="ECO:0000313" key="3">
    <source>
        <dbReference type="EMBL" id="MFC6355870.1"/>
    </source>
</evidence>
<proteinExistence type="predicted"/>
<dbReference type="InterPro" id="IPR036812">
    <property type="entry name" value="NAD(P)_OxRdtase_dom_sf"/>
</dbReference>
<dbReference type="EMBL" id="JBHSTP010000001">
    <property type="protein sequence ID" value="MFC6355870.1"/>
    <property type="molecule type" value="Genomic_DNA"/>
</dbReference>
<dbReference type="InterPro" id="IPR023210">
    <property type="entry name" value="NADP_OxRdtase_dom"/>
</dbReference>
<sequence>MSGAGGDAWVLGPDGDKYWGRFGAAGLLVHDRGRGVLLQHRAVWSHHGDTWGLPGGARHAGESATEGAVREAHEEAGVPVDRIAVRSSSTLDLGFWSYTTVVAETVLPFEPVISDPESIELRWVPVTEVESLPLHPGFAASWPILRRRLGGEFGLGLAALGRPDYINLGHGGDFVDGASVVELRGRTHGMLDAAWAGGIRYIDAARSYGLAERFLGEWIALHPERRAQLTIGSKWGYEYVADWRRDATVHEIKNHSLAAFSRQWPETLEALGTAPDIYLVHSLTEESGALDDAALLERLAELAASGVRVGLSTSGPGQARVLEQVLALGDAAPFSAVQTTWNLLEQSAGEALKAAHASGWTVVVKEGVANGRLTERGLADGSLPELAEAAERSGRSPDTIALSAVRHQLWADVVLSGATTAAQLASNLSTVPTPQDDLLARMRERSESYWAERSALSWN</sequence>
<comment type="caution">
    <text evidence="3">The sequence shown here is derived from an EMBL/GenBank/DDBJ whole genome shotgun (WGS) entry which is preliminary data.</text>
</comment>
<dbReference type="CDD" id="cd18877">
    <property type="entry name" value="NUDIX_Hydrolase"/>
    <property type="match status" value="1"/>
</dbReference>
<name>A0ABW1VGV3_9MICO</name>
<dbReference type="Gene3D" id="3.20.20.100">
    <property type="entry name" value="NADP-dependent oxidoreductase domain"/>
    <property type="match status" value="1"/>
</dbReference>
<evidence type="ECO:0000259" key="2">
    <source>
        <dbReference type="PROSITE" id="PS51462"/>
    </source>
</evidence>
<dbReference type="InterPro" id="IPR015797">
    <property type="entry name" value="NUDIX_hydrolase-like_dom_sf"/>
</dbReference>
<dbReference type="Pfam" id="PF00293">
    <property type="entry name" value="NUDIX"/>
    <property type="match status" value="1"/>
</dbReference>
<dbReference type="SUPFAM" id="SSF51430">
    <property type="entry name" value="NAD(P)-linked oxidoreductase"/>
    <property type="match status" value="1"/>
</dbReference>
<gene>
    <name evidence="3" type="ORF">ACFQB0_07095</name>
</gene>
<feature type="domain" description="Nudix hydrolase" evidence="2">
    <location>
        <begin position="20"/>
        <end position="145"/>
    </location>
</feature>
<dbReference type="Proteomes" id="UP001596306">
    <property type="component" value="Unassembled WGS sequence"/>
</dbReference>
<dbReference type="Gene3D" id="3.90.79.10">
    <property type="entry name" value="Nucleoside Triphosphate Pyrophosphohydrolase"/>
    <property type="match status" value="1"/>
</dbReference>
<evidence type="ECO:0000256" key="1">
    <source>
        <dbReference type="ARBA" id="ARBA00022801"/>
    </source>
</evidence>
<dbReference type="PANTHER" id="PTHR43312:SF1">
    <property type="entry name" value="NADP-DEPENDENT OXIDOREDUCTASE DOMAIN-CONTAINING PROTEIN"/>
    <property type="match status" value="1"/>
</dbReference>
<dbReference type="PROSITE" id="PS00893">
    <property type="entry name" value="NUDIX_BOX"/>
    <property type="match status" value="1"/>
</dbReference>
<dbReference type="InterPro" id="IPR020084">
    <property type="entry name" value="NUDIX_hydrolase_CS"/>
</dbReference>
<dbReference type="Pfam" id="PF00248">
    <property type="entry name" value="Aldo_ket_red"/>
    <property type="match status" value="1"/>
</dbReference>
<keyword evidence="1" id="KW-0378">Hydrolase</keyword>
<protein>
    <submittedName>
        <fullName evidence="3">Aldo/keto reductase</fullName>
    </submittedName>
</protein>
<dbReference type="InterPro" id="IPR053135">
    <property type="entry name" value="AKR2_Oxidoreductase"/>
</dbReference>